<dbReference type="PANTHER" id="PTHR12526">
    <property type="entry name" value="GLYCOSYLTRANSFERASE"/>
    <property type="match status" value="1"/>
</dbReference>
<accession>A0A2R8CNC2</accession>
<dbReference type="CDD" id="cd03811">
    <property type="entry name" value="GT4_GT28_WabH-like"/>
    <property type="match status" value="1"/>
</dbReference>
<feature type="domain" description="Glycosyl transferase family 1" evidence="3">
    <location>
        <begin position="216"/>
        <end position="354"/>
    </location>
</feature>
<reference evidence="5" key="1">
    <citation type="submission" date="2018-03" db="EMBL/GenBank/DDBJ databases">
        <authorList>
            <person name="Navarro De La Torre S."/>
        </authorList>
    </citation>
    <scope>NUCLEOTIDE SEQUENCE [LARGE SCALE GENOMIC DNA]</scope>
    <source>
        <strain evidence="5">EAod3</strain>
    </source>
</reference>
<sequence>MRTLIVVRSLKMGGMERVAVNLADAFGDEGHESHLLVFRRQKQGLSPANPAVKTHHFPLRWWLRLTGVGLLIELVSRLLLNPLIRRSHFVWTGYLGGYLFKVWLACFERRHGRLDRIIFRGIGSFEMVWTFRDERARFVLENTLPQDVNTCQYRLFSRCLFHAKHLIAVSGGVKASIEESQVLWKFTPASISVIVNPCPIKQIRHLMDEDLPDIPEGNFIVNVARLVPQKDQALLLRAYATSNLQEKLVMVGSGPLEGDLKRLACELGIENRVIFAGNKNNPYPFMKHARLLVLSSRVEGMGIVLFEALACGTPVVSVDCRGGIREILKGELEDSIAARNETALAEKLKEKVSGEKPTIREVWLKDFLPAQVVRRFLEPGG</sequence>
<dbReference type="EMBL" id="ONZI01000003">
    <property type="protein sequence ID" value="SPJ34398.1"/>
    <property type="molecule type" value="Genomic_DNA"/>
</dbReference>
<dbReference type="AlphaFoldDB" id="A0A2R8CNC2"/>
<keyword evidence="1 4" id="KW-0328">Glycosyltransferase</keyword>
<dbReference type="GO" id="GO:0016757">
    <property type="term" value="F:glycosyltransferase activity"/>
    <property type="evidence" value="ECO:0007669"/>
    <property type="project" value="UniProtKB-KW"/>
</dbReference>
<dbReference type="InterPro" id="IPR001296">
    <property type="entry name" value="Glyco_trans_1"/>
</dbReference>
<keyword evidence="2 4" id="KW-0808">Transferase</keyword>
<organism evidence="4 5">
    <name type="scientific">Kushneria phyllosphaerae</name>
    <dbReference type="NCBI Taxonomy" id="2100822"/>
    <lineage>
        <taxon>Bacteria</taxon>
        <taxon>Pseudomonadati</taxon>
        <taxon>Pseudomonadota</taxon>
        <taxon>Gammaproteobacteria</taxon>
        <taxon>Oceanospirillales</taxon>
        <taxon>Halomonadaceae</taxon>
        <taxon>Kushneria</taxon>
    </lineage>
</organism>
<evidence type="ECO:0000259" key="3">
    <source>
        <dbReference type="Pfam" id="PF00534"/>
    </source>
</evidence>
<evidence type="ECO:0000313" key="4">
    <source>
        <dbReference type="EMBL" id="SPJ34398.1"/>
    </source>
</evidence>
<proteinExistence type="predicted"/>
<dbReference type="Pfam" id="PF00534">
    <property type="entry name" value="Glycos_transf_1"/>
    <property type="match status" value="1"/>
</dbReference>
<dbReference type="EC" id="2.4.1.291" evidence="4"/>
<evidence type="ECO:0000256" key="1">
    <source>
        <dbReference type="ARBA" id="ARBA00022676"/>
    </source>
</evidence>
<keyword evidence="5" id="KW-1185">Reference proteome</keyword>
<protein>
    <submittedName>
        <fullName evidence="4">N-acetylgalactosamine-N, N'-diacetylbacillosaminyl-diphospho-undecaprenol 4-alpha-N-acetylgalactosaminyltransferase</fullName>
        <ecNumber evidence="4">2.4.1.291</ecNumber>
    </submittedName>
</protein>
<dbReference type="PANTHER" id="PTHR12526:SF510">
    <property type="entry name" value="D-INOSITOL 3-PHOSPHATE GLYCOSYLTRANSFERASE"/>
    <property type="match status" value="1"/>
</dbReference>
<gene>
    <name evidence="4" type="primary">pglJ</name>
    <name evidence="4" type="ORF">KSP9073_02432</name>
</gene>
<dbReference type="OrthoDB" id="9792269at2"/>
<dbReference type="GO" id="GO:1901135">
    <property type="term" value="P:carbohydrate derivative metabolic process"/>
    <property type="evidence" value="ECO:0007669"/>
    <property type="project" value="UniProtKB-ARBA"/>
</dbReference>
<evidence type="ECO:0000313" key="5">
    <source>
        <dbReference type="Proteomes" id="UP000244934"/>
    </source>
</evidence>
<dbReference type="SUPFAM" id="SSF53756">
    <property type="entry name" value="UDP-Glycosyltransferase/glycogen phosphorylase"/>
    <property type="match status" value="1"/>
</dbReference>
<dbReference type="Proteomes" id="UP000244934">
    <property type="component" value="Unassembled WGS sequence"/>
</dbReference>
<name>A0A2R8CNC2_9GAMM</name>
<dbReference type="RefSeq" id="WP_108843185.1">
    <property type="nucleotide sequence ID" value="NZ_ONZI01000003.1"/>
</dbReference>
<evidence type="ECO:0000256" key="2">
    <source>
        <dbReference type="ARBA" id="ARBA00022679"/>
    </source>
</evidence>
<dbReference type="Gene3D" id="3.40.50.2000">
    <property type="entry name" value="Glycogen Phosphorylase B"/>
    <property type="match status" value="2"/>
</dbReference>